<dbReference type="RefSeq" id="WP_128356189.1">
    <property type="nucleotide sequence ID" value="NZ_CP022987.1"/>
</dbReference>
<dbReference type="GO" id="GO:0008784">
    <property type="term" value="F:alanine racemase activity"/>
    <property type="evidence" value="ECO:0007669"/>
    <property type="project" value="InterPro"/>
</dbReference>
<dbReference type="InterPro" id="IPR011079">
    <property type="entry name" value="Ala_racemase_C"/>
</dbReference>
<dbReference type="KEGG" id="pus:CKA81_16005"/>
<keyword evidence="2 4" id="KW-0663">Pyridoxal phosphate</keyword>
<dbReference type="Proteomes" id="UP000283474">
    <property type="component" value="Chromosome"/>
</dbReference>
<protein>
    <submittedName>
        <fullName evidence="6">Alanine racemase</fullName>
    </submittedName>
</protein>
<dbReference type="AlphaFoldDB" id="A0A410GFY9"/>
<keyword evidence="3" id="KW-0413">Isomerase</keyword>
<evidence type="ECO:0000256" key="1">
    <source>
        <dbReference type="ARBA" id="ARBA00001933"/>
    </source>
</evidence>
<evidence type="ECO:0000259" key="5">
    <source>
        <dbReference type="SMART" id="SM01005"/>
    </source>
</evidence>
<organism evidence="6 7">
    <name type="scientific">Pollutimonas thiosulfatoxidans</name>
    <dbReference type="NCBI Taxonomy" id="2028345"/>
    <lineage>
        <taxon>Bacteria</taxon>
        <taxon>Pseudomonadati</taxon>
        <taxon>Pseudomonadota</taxon>
        <taxon>Betaproteobacteria</taxon>
        <taxon>Burkholderiales</taxon>
        <taxon>Alcaligenaceae</taxon>
        <taxon>Pollutimonas</taxon>
    </lineage>
</organism>
<reference evidence="6 7" key="1">
    <citation type="submission" date="2017-08" db="EMBL/GenBank/DDBJ databases">
        <authorList>
            <person name="Park S.-J."/>
            <person name="Kim H."/>
        </authorList>
    </citation>
    <scope>NUCLEOTIDE SEQUENCE [LARGE SCALE GENOMIC DNA]</scope>
    <source>
        <strain evidence="7">ye3</strain>
    </source>
</reference>
<evidence type="ECO:0000256" key="2">
    <source>
        <dbReference type="ARBA" id="ARBA00022898"/>
    </source>
</evidence>
<name>A0A410GFY9_9BURK</name>
<proteinExistence type="predicted"/>
<evidence type="ECO:0000256" key="3">
    <source>
        <dbReference type="ARBA" id="ARBA00023235"/>
    </source>
</evidence>
<dbReference type="GO" id="GO:0030170">
    <property type="term" value="F:pyridoxal phosphate binding"/>
    <property type="evidence" value="ECO:0007669"/>
    <property type="project" value="TreeGrafter"/>
</dbReference>
<dbReference type="InterPro" id="IPR020622">
    <property type="entry name" value="Ala_racemase_pyridoxalP-BS"/>
</dbReference>
<dbReference type="SMART" id="SM01005">
    <property type="entry name" value="Ala_racemase_C"/>
    <property type="match status" value="1"/>
</dbReference>
<comment type="cofactor">
    <cofactor evidence="1 4">
        <name>pyridoxal 5'-phosphate</name>
        <dbReference type="ChEBI" id="CHEBI:597326"/>
    </cofactor>
</comment>
<dbReference type="InterPro" id="IPR029066">
    <property type="entry name" value="PLP-binding_barrel"/>
</dbReference>
<dbReference type="GO" id="GO:0005829">
    <property type="term" value="C:cytosol"/>
    <property type="evidence" value="ECO:0007669"/>
    <property type="project" value="TreeGrafter"/>
</dbReference>
<dbReference type="NCBIfam" id="TIGR00492">
    <property type="entry name" value="alr"/>
    <property type="match status" value="1"/>
</dbReference>
<gene>
    <name evidence="6" type="primary">alr</name>
    <name evidence="6" type="ORF">CKA81_16005</name>
</gene>
<dbReference type="PANTHER" id="PTHR30511">
    <property type="entry name" value="ALANINE RACEMASE"/>
    <property type="match status" value="1"/>
</dbReference>
<dbReference type="Pfam" id="PF01168">
    <property type="entry name" value="Ala_racemase_N"/>
    <property type="match status" value="1"/>
</dbReference>
<evidence type="ECO:0000256" key="4">
    <source>
        <dbReference type="PIRSR" id="PIRSR600821-50"/>
    </source>
</evidence>
<sequence>MSCAAQSRIHARIDASAIAHNLARLRSLLALHSAIVPRVWAVCKADAYGHGLALSLPGMAAADGLAVMDVASAAACRELGWRKPILLLGSPANMAELQDSGLSPLHVVIDDESQLDELARQGPGDLTLWLRFSGDLRHAGFSAHAYRRGFERATRLQQTGIVQQVGHLLHYARAEEPEYLRAERASFEALVAGLPGPRCTENSAALLSDPEYAGSTAWVRSGIALYGISPLAGITGEHLGLKPAMTLFADIHAIQQVPAGSPLGYGGAFVAEHDLRIALVHCGYADGYPRQPGPDACVLIAGQECAVVGRVSMDTVAIDVTAHPAAQRGTTVTLWGDAALPVERIAASAGTIAAQLCTGLTARVPRLRAHGPLPEAQTQ</sequence>
<dbReference type="Gene3D" id="2.40.37.10">
    <property type="entry name" value="Lyase, Ornithine Decarboxylase, Chain A, domain 1"/>
    <property type="match status" value="1"/>
</dbReference>
<dbReference type="Gene3D" id="3.20.20.10">
    <property type="entry name" value="Alanine racemase"/>
    <property type="match status" value="1"/>
</dbReference>
<accession>A0A410GFY9</accession>
<feature type="modified residue" description="N6-(pyridoxal phosphate)lysine" evidence="4">
    <location>
        <position position="44"/>
    </location>
</feature>
<dbReference type="InterPro" id="IPR001608">
    <property type="entry name" value="Ala_racemase_N"/>
</dbReference>
<dbReference type="SUPFAM" id="SSF51419">
    <property type="entry name" value="PLP-binding barrel"/>
    <property type="match status" value="1"/>
</dbReference>
<keyword evidence="7" id="KW-1185">Reference proteome</keyword>
<dbReference type="PANTHER" id="PTHR30511:SF0">
    <property type="entry name" value="ALANINE RACEMASE, CATABOLIC-RELATED"/>
    <property type="match status" value="1"/>
</dbReference>
<dbReference type="SUPFAM" id="SSF50621">
    <property type="entry name" value="Alanine racemase C-terminal domain-like"/>
    <property type="match status" value="1"/>
</dbReference>
<dbReference type="Pfam" id="PF00842">
    <property type="entry name" value="Ala_racemase_C"/>
    <property type="match status" value="1"/>
</dbReference>
<evidence type="ECO:0000313" key="6">
    <source>
        <dbReference type="EMBL" id="QAA95200.1"/>
    </source>
</evidence>
<dbReference type="InterPro" id="IPR009006">
    <property type="entry name" value="Ala_racemase/Decarboxylase_C"/>
</dbReference>
<dbReference type="OrthoDB" id="9813814at2"/>
<evidence type="ECO:0000313" key="7">
    <source>
        <dbReference type="Proteomes" id="UP000283474"/>
    </source>
</evidence>
<dbReference type="PROSITE" id="PS00395">
    <property type="entry name" value="ALANINE_RACEMASE"/>
    <property type="match status" value="1"/>
</dbReference>
<feature type="domain" description="Alanine racemase C-terminal" evidence="5">
    <location>
        <begin position="244"/>
        <end position="369"/>
    </location>
</feature>
<dbReference type="EMBL" id="CP022987">
    <property type="protein sequence ID" value="QAA95200.1"/>
    <property type="molecule type" value="Genomic_DNA"/>
</dbReference>
<dbReference type="InterPro" id="IPR000821">
    <property type="entry name" value="Ala_racemase"/>
</dbReference>
<dbReference type="GO" id="GO:0030632">
    <property type="term" value="P:D-alanine biosynthetic process"/>
    <property type="evidence" value="ECO:0007669"/>
    <property type="project" value="TreeGrafter"/>
</dbReference>
<dbReference type="PRINTS" id="PR00992">
    <property type="entry name" value="ALARACEMASE"/>
</dbReference>